<proteinExistence type="predicted"/>
<dbReference type="InterPro" id="IPR000073">
    <property type="entry name" value="AB_hydrolase_1"/>
</dbReference>
<evidence type="ECO:0000313" key="3">
    <source>
        <dbReference type="Proteomes" id="UP000030671"/>
    </source>
</evidence>
<dbReference type="Proteomes" id="UP000030671">
    <property type="component" value="Unassembled WGS sequence"/>
</dbReference>
<evidence type="ECO:0000313" key="2">
    <source>
        <dbReference type="EMBL" id="ETW75851.1"/>
    </source>
</evidence>
<protein>
    <submittedName>
        <fullName evidence="2">Esterase/lipase/thioesterase</fullName>
    </submittedName>
</protein>
<dbReference type="InterPro" id="IPR029058">
    <property type="entry name" value="AB_hydrolase_fold"/>
</dbReference>
<dbReference type="GO" id="GO:0016020">
    <property type="term" value="C:membrane"/>
    <property type="evidence" value="ECO:0007669"/>
    <property type="project" value="TreeGrafter"/>
</dbReference>
<dbReference type="STRING" id="747525.W4JSL9"/>
<dbReference type="SUPFAM" id="SSF53474">
    <property type="entry name" value="alpha/beta-Hydrolases"/>
    <property type="match status" value="1"/>
</dbReference>
<sequence length="292" mass="31708">MSGQSSHSKILHSSDGCEIFAEATGDPKSLHVVLIHGITLSGAVFDDFCRQPELLKELYIVRYDLRGHGRSGGPEALEAHQSKLYADDFMAVVRGFRLNKPVLVGWSVGGTIAVDLCANVDPLPISGVFYLSSVLSIPAAFSGAGTPFLISQLRACSDPATTTAGLLGLVAGCFDAPSTRPPSYHLRCLVAGMQMMQSAAVRASILQRTQDTEKFWKRLEQGLPVFVYHGSHDALTDAGALVRDVMSRASNVRVRIVEEAGHVLFYEDPQETARVILDFVKSVQRQTHELVK</sequence>
<dbReference type="eggNOG" id="ENOG502SI82">
    <property type="taxonomic scope" value="Eukaryota"/>
</dbReference>
<dbReference type="GeneID" id="20678772"/>
<accession>W4JSL9</accession>
<evidence type="ECO:0000259" key="1">
    <source>
        <dbReference type="Pfam" id="PF12697"/>
    </source>
</evidence>
<dbReference type="KEGG" id="hir:HETIRDRAFT_66322"/>
<gene>
    <name evidence="2" type="ORF">HETIRDRAFT_66322</name>
</gene>
<dbReference type="Gene3D" id="3.40.50.1820">
    <property type="entry name" value="alpha/beta hydrolase"/>
    <property type="match status" value="1"/>
</dbReference>
<dbReference type="RefSeq" id="XP_009551885.1">
    <property type="nucleotide sequence ID" value="XM_009553590.1"/>
</dbReference>
<dbReference type="PANTHER" id="PTHR43798:SF33">
    <property type="entry name" value="HYDROLASE, PUTATIVE (AFU_ORTHOLOGUE AFUA_2G14860)-RELATED"/>
    <property type="match status" value="1"/>
</dbReference>
<keyword evidence="3" id="KW-1185">Reference proteome</keyword>
<organism evidence="2 3">
    <name type="scientific">Heterobasidion irregulare (strain TC 32-1)</name>
    <dbReference type="NCBI Taxonomy" id="747525"/>
    <lineage>
        <taxon>Eukaryota</taxon>
        <taxon>Fungi</taxon>
        <taxon>Dikarya</taxon>
        <taxon>Basidiomycota</taxon>
        <taxon>Agaricomycotina</taxon>
        <taxon>Agaricomycetes</taxon>
        <taxon>Russulales</taxon>
        <taxon>Bondarzewiaceae</taxon>
        <taxon>Heterobasidion</taxon>
        <taxon>Heterobasidion annosum species complex</taxon>
    </lineage>
</organism>
<dbReference type="InParanoid" id="W4JSL9"/>
<feature type="domain" description="AB hydrolase-1" evidence="1">
    <location>
        <begin position="32"/>
        <end position="274"/>
    </location>
</feature>
<dbReference type="PANTHER" id="PTHR43798">
    <property type="entry name" value="MONOACYLGLYCEROL LIPASE"/>
    <property type="match status" value="1"/>
</dbReference>
<dbReference type="Pfam" id="PF12697">
    <property type="entry name" value="Abhydrolase_6"/>
    <property type="match status" value="1"/>
</dbReference>
<dbReference type="OrthoDB" id="408373at2759"/>
<name>W4JSL9_HETIT</name>
<reference evidence="2 3" key="1">
    <citation type="journal article" date="2012" name="New Phytol.">
        <title>Insight into trade-off between wood decay and parasitism from the genome of a fungal forest pathogen.</title>
        <authorList>
            <person name="Olson A."/>
            <person name="Aerts A."/>
            <person name="Asiegbu F."/>
            <person name="Belbahri L."/>
            <person name="Bouzid O."/>
            <person name="Broberg A."/>
            <person name="Canback B."/>
            <person name="Coutinho P.M."/>
            <person name="Cullen D."/>
            <person name="Dalman K."/>
            <person name="Deflorio G."/>
            <person name="van Diepen L.T."/>
            <person name="Dunand C."/>
            <person name="Duplessis S."/>
            <person name="Durling M."/>
            <person name="Gonthier P."/>
            <person name="Grimwood J."/>
            <person name="Fossdal C.G."/>
            <person name="Hansson D."/>
            <person name="Henrissat B."/>
            <person name="Hietala A."/>
            <person name="Himmelstrand K."/>
            <person name="Hoffmeister D."/>
            <person name="Hogberg N."/>
            <person name="James T.Y."/>
            <person name="Karlsson M."/>
            <person name="Kohler A."/>
            <person name="Kues U."/>
            <person name="Lee Y.H."/>
            <person name="Lin Y.C."/>
            <person name="Lind M."/>
            <person name="Lindquist E."/>
            <person name="Lombard V."/>
            <person name="Lucas S."/>
            <person name="Lunden K."/>
            <person name="Morin E."/>
            <person name="Murat C."/>
            <person name="Park J."/>
            <person name="Raffaello T."/>
            <person name="Rouze P."/>
            <person name="Salamov A."/>
            <person name="Schmutz J."/>
            <person name="Solheim H."/>
            <person name="Stahlberg J."/>
            <person name="Velez H."/>
            <person name="de Vries R.P."/>
            <person name="Wiebenga A."/>
            <person name="Woodward S."/>
            <person name="Yakovlev I."/>
            <person name="Garbelotto M."/>
            <person name="Martin F."/>
            <person name="Grigoriev I.V."/>
            <person name="Stenlid J."/>
        </authorList>
    </citation>
    <scope>NUCLEOTIDE SEQUENCE [LARGE SCALE GENOMIC DNA]</scope>
    <source>
        <strain evidence="2 3">TC 32-1</strain>
    </source>
</reference>
<dbReference type="HOGENOM" id="CLU_020336_18_1_1"/>
<dbReference type="AlphaFoldDB" id="W4JSL9"/>
<dbReference type="EMBL" id="KI925465">
    <property type="protein sequence ID" value="ETW75851.1"/>
    <property type="molecule type" value="Genomic_DNA"/>
</dbReference>
<dbReference type="InterPro" id="IPR050266">
    <property type="entry name" value="AB_hydrolase_sf"/>
</dbReference>